<gene>
    <name evidence="14" type="primary">101892546</name>
    <name evidence="16" type="synonym">LOC101892546</name>
</gene>
<dbReference type="VEuPathDB" id="VectorBase:MDOMA2_008805"/>
<dbReference type="VEuPathDB" id="VectorBase:MDOA012449"/>
<protein>
    <submittedName>
        <fullName evidence="16">Zinc finger protein 675</fullName>
    </submittedName>
</protein>
<dbReference type="AlphaFoldDB" id="A0A1I8N7S4"/>
<dbReference type="InterPro" id="IPR013087">
    <property type="entry name" value="Znf_C2H2_type"/>
</dbReference>
<sequence>MDVVEPLPPVGDNPPNTPNQCSATEDDTSNPNSRDPTANDFSILACRICLQIQEENAASPCPMFPIFQQPDDKADGELSICDRIQNCTGIKIQKHHKLPSLICKNCLTFLNIANKFASICRNSQKYLEEYVLEIMTDDVEVDSSGFEECNHISEEQQEPTSQSKENSISVEEMQKSISGQILTKCHKEYEQLGANSKTSALEAYSKNTIPHESQNSVPENMEIDTARNVPAKILAISSDGTAVIEQKMKSHNGQNLKKSHVCEICGNAYGRRYELQAHIRRHHDVKAFECEICGQAFHSNFELSRHIRKHTGLRPYECKYCKRTFGDNSTLTKHERIHRNERPYTCKTCGKNFTYSSVLKVHQLTHTGEKPYNCELCGRRFSRSHHLRAHLETLFHSNDPKSKILIQRIKRIEGDAHIDGSLASINESV</sequence>
<feature type="binding site" evidence="10">
    <location>
        <position position="103"/>
    </location>
    <ligand>
        <name>Zn(2+)</name>
        <dbReference type="ChEBI" id="CHEBI:29105"/>
    </ligand>
</feature>
<dbReference type="SMART" id="SM00868">
    <property type="entry name" value="zf-AD"/>
    <property type="match status" value="1"/>
</dbReference>
<evidence type="ECO:0000313" key="16">
    <source>
        <dbReference type="RefSeq" id="XP_005178228.1"/>
    </source>
</evidence>
<dbReference type="RefSeq" id="XP_005178228.1">
    <property type="nucleotide sequence ID" value="XM_005178171.3"/>
</dbReference>
<evidence type="ECO:0000256" key="11">
    <source>
        <dbReference type="SAM" id="MobiDB-lite"/>
    </source>
</evidence>
<dbReference type="InterPro" id="IPR012934">
    <property type="entry name" value="Znf_AD"/>
</dbReference>
<keyword evidence="4 9" id="KW-0863">Zinc-finger</keyword>
<keyword evidence="6" id="KW-0805">Transcription regulation</keyword>
<feature type="compositionally biased region" description="Pro residues" evidence="11">
    <location>
        <begin position="1"/>
        <end position="17"/>
    </location>
</feature>
<dbReference type="eggNOG" id="KOG1721">
    <property type="taxonomic scope" value="Eukaryota"/>
</dbReference>
<feature type="binding site" evidence="10">
    <location>
        <position position="46"/>
    </location>
    <ligand>
        <name>Zn(2+)</name>
        <dbReference type="ChEBI" id="CHEBI:29105"/>
    </ligand>
</feature>
<evidence type="ECO:0000256" key="3">
    <source>
        <dbReference type="ARBA" id="ARBA00022737"/>
    </source>
</evidence>
<dbReference type="GeneID" id="101892546"/>
<dbReference type="SUPFAM" id="SSF57716">
    <property type="entry name" value="Glucocorticoid receptor-like (DNA-binding domain)"/>
    <property type="match status" value="1"/>
</dbReference>
<keyword evidence="15" id="KW-1185">Reference proteome</keyword>
<dbReference type="EnsemblMetazoa" id="MDOA012449-RA">
    <property type="protein sequence ID" value="MDOA012449-PA"/>
    <property type="gene ID" value="MDOA012449"/>
</dbReference>
<evidence type="ECO:0000256" key="4">
    <source>
        <dbReference type="ARBA" id="ARBA00022771"/>
    </source>
</evidence>
<feature type="domain" description="C2H2-type" evidence="12">
    <location>
        <begin position="344"/>
        <end position="371"/>
    </location>
</feature>
<dbReference type="FunFam" id="3.30.160.60:FF:001498">
    <property type="entry name" value="Zinc finger protein 404"/>
    <property type="match status" value="1"/>
</dbReference>
<feature type="domain" description="C2H2-type" evidence="12">
    <location>
        <begin position="260"/>
        <end position="287"/>
    </location>
</feature>
<feature type="region of interest" description="Disordered" evidence="11">
    <location>
        <begin position="1"/>
        <end position="35"/>
    </location>
</feature>
<evidence type="ECO:0000256" key="10">
    <source>
        <dbReference type="PROSITE-ProRule" id="PRU01263"/>
    </source>
</evidence>
<feature type="binding site" evidence="10">
    <location>
        <position position="49"/>
    </location>
    <ligand>
        <name>Zn(2+)</name>
        <dbReference type="ChEBI" id="CHEBI:29105"/>
    </ligand>
</feature>
<dbReference type="Pfam" id="PF00096">
    <property type="entry name" value="zf-C2H2"/>
    <property type="match status" value="3"/>
</dbReference>
<dbReference type="FunFam" id="3.30.160.60:FF:000100">
    <property type="entry name" value="Zinc finger 45-like"/>
    <property type="match status" value="1"/>
</dbReference>
<evidence type="ECO:0000259" key="13">
    <source>
        <dbReference type="PROSITE" id="PS51915"/>
    </source>
</evidence>
<feature type="domain" description="C2H2-type" evidence="12">
    <location>
        <begin position="372"/>
        <end position="401"/>
    </location>
</feature>
<keyword evidence="3" id="KW-0677">Repeat</keyword>
<keyword evidence="7" id="KW-0804">Transcription</keyword>
<evidence type="ECO:0000256" key="8">
    <source>
        <dbReference type="ARBA" id="ARBA00023242"/>
    </source>
</evidence>
<feature type="domain" description="C2H2-type" evidence="12">
    <location>
        <begin position="316"/>
        <end position="343"/>
    </location>
</feature>
<dbReference type="FunFam" id="3.30.160.60:FF:000295">
    <property type="entry name" value="zinc finger protein 19"/>
    <property type="match status" value="1"/>
</dbReference>
<evidence type="ECO:0000256" key="9">
    <source>
        <dbReference type="PROSITE-ProRule" id="PRU00042"/>
    </source>
</evidence>
<name>A0A1I8N7S4_MUSDO</name>
<dbReference type="FunFam" id="3.30.160.60:FF:000099">
    <property type="entry name" value="Zinc finger protein 79"/>
    <property type="match status" value="1"/>
</dbReference>
<dbReference type="KEGG" id="mde:101892546"/>
<organism evidence="14">
    <name type="scientific">Musca domestica</name>
    <name type="common">House fly</name>
    <dbReference type="NCBI Taxonomy" id="7370"/>
    <lineage>
        <taxon>Eukaryota</taxon>
        <taxon>Metazoa</taxon>
        <taxon>Ecdysozoa</taxon>
        <taxon>Arthropoda</taxon>
        <taxon>Hexapoda</taxon>
        <taxon>Insecta</taxon>
        <taxon>Pterygota</taxon>
        <taxon>Neoptera</taxon>
        <taxon>Endopterygota</taxon>
        <taxon>Diptera</taxon>
        <taxon>Brachycera</taxon>
        <taxon>Muscomorpha</taxon>
        <taxon>Muscoidea</taxon>
        <taxon>Muscidae</taxon>
        <taxon>Musca</taxon>
    </lineage>
</organism>
<dbReference type="GO" id="GO:0000978">
    <property type="term" value="F:RNA polymerase II cis-regulatory region sequence-specific DNA binding"/>
    <property type="evidence" value="ECO:0007669"/>
    <property type="project" value="TreeGrafter"/>
</dbReference>
<accession>A0A1I8N7S4</accession>
<keyword evidence="2 10" id="KW-0479">Metal-binding</keyword>
<dbReference type="InterPro" id="IPR036236">
    <property type="entry name" value="Znf_C2H2_sf"/>
</dbReference>
<dbReference type="SUPFAM" id="SSF57667">
    <property type="entry name" value="beta-beta-alpha zinc fingers"/>
    <property type="match status" value="3"/>
</dbReference>
<feature type="domain" description="ZAD" evidence="13">
    <location>
        <begin position="44"/>
        <end position="130"/>
    </location>
</feature>
<evidence type="ECO:0000259" key="12">
    <source>
        <dbReference type="PROSITE" id="PS50157"/>
    </source>
</evidence>
<dbReference type="GO" id="GO:0000981">
    <property type="term" value="F:DNA-binding transcription factor activity, RNA polymerase II-specific"/>
    <property type="evidence" value="ECO:0007669"/>
    <property type="project" value="TreeGrafter"/>
</dbReference>
<evidence type="ECO:0000256" key="1">
    <source>
        <dbReference type="ARBA" id="ARBA00004123"/>
    </source>
</evidence>
<reference evidence="16" key="2">
    <citation type="submission" date="2025-04" db="UniProtKB">
        <authorList>
            <consortium name="RefSeq"/>
        </authorList>
    </citation>
    <scope>IDENTIFICATION</scope>
    <source>
        <strain evidence="16">Aabys</strain>
    </source>
</reference>
<dbReference type="GO" id="GO:0008270">
    <property type="term" value="F:zinc ion binding"/>
    <property type="evidence" value="ECO:0007669"/>
    <property type="project" value="UniProtKB-UniRule"/>
</dbReference>
<evidence type="ECO:0000313" key="14">
    <source>
        <dbReference type="EnsemblMetazoa" id="MDOA012449-PA"/>
    </source>
</evidence>
<keyword evidence="8" id="KW-0539">Nucleus</keyword>
<dbReference type="Gene3D" id="3.30.160.60">
    <property type="entry name" value="Classic Zinc Finger"/>
    <property type="match status" value="5"/>
</dbReference>
<dbReference type="PANTHER" id="PTHR23235">
    <property type="entry name" value="KRUEPPEL-LIKE TRANSCRIPTION FACTOR"/>
    <property type="match status" value="1"/>
</dbReference>
<feature type="compositionally biased region" description="Polar residues" evidence="11">
    <location>
        <begin position="18"/>
        <end position="35"/>
    </location>
</feature>
<dbReference type="PROSITE" id="PS51915">
    <property type="entry name" value="ZAD"/>
    <property type="match status" value="1"/>
</dbReference>
<feature type="domain" description="C2H2-type" evidence="12">
    <location>
        <begin position="288"/>
        <end position="315"/>
    </location>
</feature>
<reference evidence="14" key="1">
    <citation type="submission" date="2020-05" db="UniProtKB">
        <authorList>
            <consortium name="EnsemblMetazoa"/>
        </authorList>
    </citation>
    <scope>IDENTIFICATION</scope>
    <source>
        <strain evidence="14">Aabys</strain>
    </source>
</reference>
<feature type="binding site" evidence="10">
    <location>
        <position position="106"/>
    </location>
    <ligand>
        <name>Zn(2+)</name>
        <dbReference type="ChEBI" id="CHEBI:29105"/>
    </ligand>
</feature>
<keyword evidence="5 10" id="KW-0862">Zinc</keyword>
<dbReference type="PROSITE" id="PS50157">
    <property type="entry name" value="ZINC_FINGER_C2H2_2"/>
    <property type="match status" value="5"/>
</dbReference>
<proteinExistence type="predicted"/>
<dbReference type="SMART" id="SM00355">
    <property type="entry name" value="ZnF_C2H2"/>
    <property type="match status" value="5"/>
</dbReference>
<evidence type="ECO:0000313" key="15">
    <source>
        <dbReference type="Proteomes" id="UP001652621"/>
    </source>
</evidence>
<evidence type="ECO:0000256" key="5">
    <source>
        <dbReference type="ARBA" id="ARBA00022833"/>
    </source>
</evidence>
<dbReference type="Pfam" id="PF07776">
    <property type="entry name" value="zf-AD"/>
    <property type="match status" value="1"/>
</dbReference>
<dbReference type="GO" id="GO:0005634">
    <property type="term" value="C:nucleus"/>
    <property type="evidence" value="ECO:0007669"/>
    <property type="project" value="UniProtKB-SubCell"/>
</dbReference>
<evidence type="ECO:0000256" key="6">
    <source>
        <dbReference type="ARBA" id="ARBA00023015"/>
    </source>
</evidence>
<dbReference type="Gene3D" id="3.40.1800.20">
    <property type="match status" value="1"/>
</dbReference>
<dbReference type="Proteomes" id="UP001652621">
    <property type="component" value="Unplaced"/>
</dbReference>
<comment type="subcellular location">
    <subcellularLocation>
        <location evidence="1">Nucleus</location>
    </subcellularLocation>
</comment>
<dbReference type="PANTHER" id="PTHR23235:SF176">
    <property type="entry name" value="C2H2-TYPE DOMAIN-CONTAINING PROTEIN"/>
    <property type="match status" value="1"/>
</dbReference>
<dbReference type="OrthoDB" id="6077919at2759"/>
<dbReference type="Pfam" id="PF13894">
    <property type="entry name" value="zf-C2H2_4"/>
    <property type="match status" value="2"/>
</dbReference>
<dbReference type="PROSITE" id="PS00028">
    <property type="entry name" value="ZINC_FINGER_C2H2_1"/>
    <property type="match status" value="5"/>
</dbReference>
<evidence type="ECO:0000256" key="7">
    <source>
        <dbReference type="ARBA" id="ARBA00023163"/>
    </source>
</evidence>
<evidence type="ECO:0000256" key="2">
    <source>
        <dbReference type="ARBA" id="ARBA00022723"/>
    </source>
</evidence>